<keyword evidence="3" id="KW-1185">Reference proteome</keyword>
<protein>
    <submittedName>
        <fullName evidence="2">Uncharacterized protein</fullName>
    </submittedName>
</protein>
<feature type="compositionally biased region" description="Basic and acidic residues" evidence="1">
    <location>
        <begin position="102"/>
        <end position="118"/>
    </location>
</feature>
<sequence>MSDLGRTEAVKKLPKKKKKEGEVLSKQIAGKSPTQKKPKKKSDVEEVPQDSAPPQPSAEDVNMPESSNVVKDTIEQEVKLDNSEDQKVNSEPSKPQPVEEGPLEKESTEVENEKKVGDVNEEVNNTIEEMRKKIGEVRVIESIEEDKAIVVHTPSKSAQYKVRSF</sequence>
<proteinExistence type="predicted"/>
<dbReference type="EMBL" id="OV725082">
    <property type="protein sequence ID" value="CAH1406115.1"/>
    <property type="molecule type" value="Genomic_DNA"/>
</dbReference>
<evidence type="ECO:0000256" key="1">
    <source>
        <dbReference type="SAM" id="MobiDB-lite"/>
    </source>
</evidence>
<organism evidence="2 3">
    <name type="scientific">Nezara viridula</name>
    <name type="common">Southern green stink bug</name>
    <name type="synonym">Cimex viridulus</name>
    <dbReference type="NCBI Taxonomy" id="85310"/>
    <lineage>
        <taxon>Eukaryota</taxon>
        <taxon>Metazoa</taxon>
        <taxon>Ecdysozoa</taxon>
        <taxon>Arthropoda</taxon>
        <taxon>Hexapoda</taxon>
        <taxon>Insecta</taxon>
        <taxon>Pterygota</taxon>
        <taxon>Neoptera</taxon>
        <taxon>Paraneoptera</taxon>
        <taxon>Hemiptera</taxon>
        <taxon>Heteroptera</taxon>
        <taxon>Panheteroptera</taxon>
        <taxon>Pentatomomorpha</taxon>
        <taxon>Pentatomoidea</taxon>
        <taxon>Pentatomidae</taxon>
        <taxon>Pentatominae</taxon>
        <taxon>Nezara</taxon>
    </lineage>
</organism>
<dbReference type="AlphaFoldDB" id="A0A9P0HQE8"/>
<dbReference type="OrthoDB" id="10441502at2759"/>
<dbReference type="Proteomes" id="UP001152798">
    <property type="component" value="Chromosome 6"/>
</dbReference>
<accession>A0A9P0HQE8</accession>
<feature type="compositionally biased region" description="Basic and acidic residues" evidence="1">
    <location>
        <begin position="72"/>
        <end position="88"/>
    </location>
</feature>
<evidence type="ECO:0000313" key="3">
    <source>
        <dbReference type="Proteomes" id="UP001152798"/>
    </source>
</evidence>
<feature type="compositionally biased region" description="Basic and acidic residues" evidence="1">
    <location>
        <begin position="1"/>
        <end position="11"/>
    </location>
</feature>
<reference evidence="2" key="1">
    <citation type="submission" date="2022-01" db="EMBL/GenBank/DDBJ databases">
        <authorList>
            <person name="King R."/>
        </authorList>
    </citation>
    <scope>NUCLEOTIDE SEQUENCE</scope>
</reference>
<gene>
    <name evidence="2" type="ORF">NEZAVI_LOCUS14128</name>
</gene>
<feature type="region of interest" description="Disordered" evidence="1">
    <location>
        <begin position="1"/>
        <end position="122"/>
    </location>
</feature>
<name>A0A9P0HQE8_NEZVI</name>
<evidence type="ECO:0000313" key="2">
    <source>
        <dbReference type="EMBL" id="CAH1406115.1"/>
    </source>
</evidence>